<evidence type="ECO:0000313" key="3">
    <source>
        <dbReference type="EMBL" id="PLR82988.1"/>
    </source>
</evidence>
<feature type="domain" description="XdhC- CoxI" evidence="1">
    <location>
        <begin position="12"/>
        <end position="68"/>
    </location>
</feature>
<dbReference type="PANTHER" id="PTHR30388">
    <property type="entry name" value="ALDEHYDE OXIDOREDUCTASE MOLYBDENUM COFACTOR ASSEMBLY PROTEIN"/>
    <property type="match status" value="1"/>
</dbReference>
<name>A0A2N5GMA2_9BACI</name>
<gene>
    <name evidence="3" type="ORF">CU635_10975</name>
    <name evidence="4" type="ORF">CVD25_10225</name>
</gene>
<dbReference type="Gene3D" id="3.40.50.720">
    <property type="entry name" value="NAD(P)-binding Rossmann-like Domain"/>
    <property type="match status" value="1"/>
</dbReference>
<dbReference type="EMBL" id="PGVD01000028">
    <property type="protein sequence ID" value="PLR97008.1"/>
    <property type="molecule type" value="Genomic_DNA"/>
</dbReference>
<evidence type="ECO:0000259" key="1">
    <source>
        <dbReference type="Pfam" id="PF02625"/>
    </source>
</evidence>
<reference evidence="4 6" key="2">
    <citation type="submission" date="2017-12" db="EMBL/GenBank/DDBJ databases">
        <title>Comparative Functional Genomics of Dry Heat Resistant strains isolated from the Viking Spacecraft.</title>
        <authorList>
            <person name="Seuylemezian A."/>
            <person name="Cooper K."/>
            <person name="Vaishampayan P."/>
        </authorList>
    </citation>
    <scope>NUCLEOTIDE SEQUENCE [LARGE SCALE GENOMIC DNA]</scope>
    <source>
        <strain evidence="4 6">ATCC 29669</strain>
    </source>
</reference>
<evidence type="ECO:0000313" key="6">
    <source>
        <dbReference type="Proteomes" id="UP000235114"/>
    </source>
</evidence>
<comment type="caution">
    <text evidence="3">The sequence shown here is derived from an EMBL/GenBank/DDBJ whole genome shotgun (WGS) entry which is preliminary data.</text>
</comment>
<dbReference type="InterPro" id="IPR027051">
    <property type="entry name" value="XdhC_Rossmann_dom"/>
</dbReference>
<reference evidence="3 5" key="1">
    <citation type="submission" date="2017-11" db="EMBL/GenBank/DDBJ databases">
        <title>Comparitive Functional Genomics of Dry Heat Resistant strains isolated from the Viking Spacecraft.</title>
        <authorList>
            <person name="Seuylemezian A."/>
            <person name="Cooper K."/>
            <person name="Vaishampayan P."/>
        </authorList>
    </citation>
    <scope>NUCLEOTIDE SEQUENCE [LARGE SCALE GENOMIC DNA]</scope>
    <source>
        <strain evidence="3 5">M4.6</strain>
    </source>
</reference>
<evidence type="ECO:0000259" key="2">
    <source>
        <dbReference type="Pfam" id="PF13478"/>
    </source>
</evidence>
<dbReference type="Proteomes" id="UP000234951">
    <property type="component" value="Unassembled WGS sequence"/>
</dbReference>
<dbReference type="Pfam" id="PF02625">
    <property type="entry name" value="XdhC_CoxI"/>
    <property type="match status" value="1"/>
</dbReference>
<keyword evidence="6" id="KW-1185">Reference proteome</keyword>
<dbReference type="InterPro" id="IPR003777">
    <property type="entry name" value="XdhC_CoxI"/>
</dbReference>
<proteinExistence type="predicted"/>
<organism evidence="3 5">
    <name type="scientific">Bacillus canaveralius</name>
    <dbReference type="NCBI Taxonomy" id="1403243"/>
    <lineage>
        <taxon>Bacteria</taxon>
        <taxon>Bacillati</taxon>
        <taxon>Bacillota</taxon>
        <taxon>Bacilli</taxon>
        <taxon>Bacillales</taxon>
        <taxon>Bacillaceae</taxon>
        <taxon>Bacillus</taxon>
    </lineage>
</organism>
<feature type="domain" description="XdhC Rossmann" evidence="2">
    <location>
        <begin position="190"/>
        <end position="330"/>
    </location>
</feature>
<dbReference type="PANTHER" id="PTHR30388:SF6">
    <property type="entry name" value="XANTHINE DEHYDROGENASE SUBUNIT A-RELATED"/>
    <property type="match status" value="1"/>
</dbReference>
<dbReference type="RefSeq" id="WP_101577403.1">
    <property type="nucleotide sequence ID" value="NZ_PGVA01000024.1"/>
</dbReference>
<evidence type="ECO:0008006" key="7">
    <source>
        <dbReference type="Google" id="ProtNLM"/>
    </source>
</evidence>
<accession>A0A2N5GMA2</accession>
<dbReference type="AlphaFoldDB" id="A0A2N5GMA2"/>
<evidence type="ECO:0000313" key="5">
    <source>
        <dbReference type="Proteomes" id="UP000234951"/>
    </source>
</evidence>
<dbReference type="Pfam" id="PF13478">
    <property type="entry name" value="XdhC_C"/>
    <property type="match status" value="1"/>
</dbReference>
<protein>
    <recommendedName>
        <fullName evidence="7">XdhC/CoxI family protein</fullName>
    </recommendedName>
</protein>
<evidence type="ECO:0000313" key="4">
    <source>
        <dbReference type="EMBL" id="PLR97008.1"/>
    </source>
</evidence>
<sequence>MRKVIQGLNKCIEENSSAVIATIIETEGSTYQPSGVRCLIREDGRIEGLVSGGCVEQDLAERVGDIISLFKAELVFYDFRAENDLIWGMGLGCDGTVTLFLQPFDPVNHYTESMNLYNQLLSIYEANTTFSIGTIIESSNIKLLPIGMMTQLKEEELDLGSERTGFVNIELKGIMTHCFIERVLPRQHVTIFGAGPDVYPVVNQLHGINWRTTVIDHRPQYTSNRFFTNANAVVLINRSEYEDIQIAKGSYAVVMTHNYELDLMLVRKLISAETPYIGILGATRRIKNIMAELLTDGECTFHDGQIHSPIGLDLGAKSPEEIALSIIAEMLAFKNRKSAKSRIVTPQVNVYC</sequence>
<dbReference type="Proteomes" id="UP000235114">
    <property type="component" value="Unassembled WGS sequence"/>
</dbReference>
<dbReference type="EMBL" id="PGVA01000024">
    <property type="protein sequence ID" value="PLR82988.1"/>
    <property type="molecule type" value="Genomic_DNA"/>
</dbReference>
<dbReference type="OrthoDB" id="9773039at2"/>
<dbReference type="InterPro" id="IPR052698">
    <property type="entry name" value="MoCofactor_Util/Proc"/>
</dbReference>